<reference evidence="4" key="1">
    <citation type="journal article" date="2020" name="Stud. Mycol.">
        <title>101 Dothideomycetes genomes: a test case for predicting lifestyles and emergence of pathogens.</title>
        <authorList>
            <person name="Haridas S."/>
            <person name="Albert R."/>
            <person name="Binder M."/>
            <person name="Bloem J."/>
            <person name="Labutti K."/>
            <person name="Salamov A."/>
            <person name="Andreopoulos B."/>
            <person name="Baker S."/>
            <person name="Barry K."/>
            <person name="Bills G."/>
            <person name="Bluhm B."/>
            <person name="Cannon C."/>
            <person name="Castanera R."/>
            <person name="Culley D."/>
            <person name="Daum C."/>
            <person name="Ezra D."/>
            <person name="Gonzalez J."/>
            <person name="Henrissat B."/>
            <person name="Kuo A."/>
            <person name="Liang C."/>
            <person name="Lipzen A."/>
            <person name="Lutzoni F."/>
            <person name="Magnuson J."/>
            <person name="Mondo S."/>
            <person name="Nolan M."/>
            <person name="Ohm R."/>
            <person name="Pangilinan J."/>
            <person name="Park H.-J."/>
            <person name="Ramirez L."/>
            <person name="Alfaro M."/>
            <person name="Sun H."/>
            <person name="Tritt A."/>
            <person name="Yoshinaga Y."/>
            <person name="Zwiers L.-H."/>
            <person name="Turgeon B."/>
            <person name="Goodwin S."/>
            <person name="Spatafora J."/>
            <person name="Crous P."/>
            <person name="Grigoriev I."/>
        </authorList>
    </citation>
    <scope>NUCLEOTIDE SEQUENCE</scope>
    <source>
        <strain evidence="4">CBS 122368</strain>
    </source>
</reference>
<dbReference type="SMART" id="SM00355">
    <property type="entry name" value="ZnF_C2H2"/>
    <property type="match status" value="2"/>
</dbReference>
<dbReference type="InterPro" id="IPR036236">
    <property type="entry name" value="Znf_C2H2_sf"/>
</dbReference>
<keyword evidence="1" id="KW-0863">Zinc-finger</keyword>
<feature type="region of interest" description="Disordered" evidence="2">
    <location>
        <begin position="20"/>
        <end position="49"/>
    </location>
</feature>
<feature type="domain" description="C2H2-type" evidence="3">
    <location>
        <begin position="397"/>
        <end position="424"/>
    </location>
</feature>
<dbReference type="OrthoDB" id="10018191at2759"/>
<dbReference type="PROSITE" id="PS50157">
    <property type="entry name" value="ZINC_FINGER_C2H2_2"/>
    <property type="match status" value="2"/>
</dbReference>
<keyword evidence="1" id="KW-0479">Metal-binding</keyword>
<evidence type="ECO:0000259" key="3">
    <source>
        <dbReference type="PROSITE" id="PS50157"/>
    </source>
</evidence>
<feature type="domain" description="C2H2-type" evidence="3">
    <location>
        <begin position="367"/>
        <end position="394"/>
    </location>
</feature>
<dbReference type="InterPro" id="IPR013087">
    <property type="entry name" value="Znf_C2H2_type"/>
</dbReference>
<dbReference type="SUPFAM" id="SSF57667">
    <property type="entry name" value="beta-beta-alpha zinc fingers"/>
    <property type="match status" value="1"/>
</dbReference>
<dbReference type="AlphaFoldDB" id="A0A6A6HUY1"/>
<gene>
    <name evidence="4" type="ORF">BU26DRAFT_556163</name>
</gene>
<evidence type="ECO:0000256" key="1">
    <source>
        <dbReference type="PROSITE-ProRule" id="PRU00042"/>
    </source>
</evidence>
<organism evidence="4 5">
    <name type="scientific">Trematosphaeria pertusa</name>
    <dbReference type="NCBI Taxonomy" id="390896"/>
    <lineage>
        <taxon>Eukaryota</taxon>
        <taxon>Fungi</taxon>
        <taxon>Dikarya</taxon>
        <taxon>Ascomycota</taxon>
        <taxon>Pezizomycotina</taxon>
        <taxon>Dothideomycetes</taxon>
        <taxon>Pleosporomycetidae</taxon>
        <taxon>Pleosporales</taxon>
        <taxon>Massarineae</taxon>
        <taxon>Trematosphaeriaceae</taxon>
        <taxon>Trematosphaeria</taxon>
    </lineage>
</organism>
<dbReference type="PROSITE" id="PS00028">
    <property type="entry name" value="ZINC_FINGER_C2H2_1"/>
    <property type="match status" value="2"/>
</dbReference>
<keyword evidence="5" id="KW-1185">Reference proteome</keyword>
<accession>A0A6A6HUY1</accession>
<protein>
    <recommendedName>
        <fullName evidence="3">C2H2-type domain-containing protein</fullName>
    </recommendedName>
</protein>
<proteinExistence type="predicted"/>
<dbReference type="RefSeq" id="XP_033676367.1">
    <property type="nucleotide sequence ID" value="XM_033832363.1"/>
</dbReference>
<name>A0A6A6HUY1_9PLEO</name>
<dbReference type="EMBL" id="ML987212">
    <property type="protein sequence ID" value="KAF2241363.1"/>
    <property type="molecule type" value="Genomic_DNA"/>
</dbReference>
<keyword evidence="1" id="KW-0862">Zinc</keyword>
<evidence type="ECO:0000256" key="2">
    <source>
        <dbReference type="SAM" id="MobiDB-lite"/>
    </source>
</evidence>
<dbReference type="GeneID" id="54585693"/>
<evidence type="ECO:0000313" key="4">
    <source>
        <dbReference type="EMBL" id="KAF2241363.1"/>
    </source>
</evidence>
<dbReference type="GO" id="GO:0008270">
    <property type="term" value="F:zinc ion binding"/>
    <property type="evidence" value="ECO:0007669"/>
    <property type="project" value="UniProtKB-KW"/>
</dbReference>
<dbReference type="Gene3D" id="3.30.160.60">
    <property type="entry name" value="Classic Zinc Finger"/>
    <property type="match status" value="1"/>
</dbReference>
<evidence type="ECO:0000313" key="5">
    <source>
        <dbReference type="Proteomes" id="UP000800094"/>
    </source>
</evidence>
<dbReference type="Proteomes" id="UP000800094">
    <property type="component" value="Unassembled WGS sequence"/>
</dbReference>
<sequence>MFYTGELEIGTATMCLSEATSNGKGRRREGFRTSPSIGASFGFPTPPPPCNMEMRRDSIVSSLASMSSFASSISNYSILTTPTYAPSPMAEDGFVDVTGYDLNQDTASHVAHGLPMDPHPKVAPIEDRFSGSWLMAPHTTDLIVSPMMQLQPQGLLPTAEDILQHHLAEPASMESVMASTPEPSWGHLPAAVYLDNGHSWDHEFLRPMASEDNMQALWAAQMQQSQGLQGQTIIPSDALVHADAGYGVASPSPLAHVESFDNTRLLLPQSPSFIDAEDQAGPSARPIYVSARSRTGGKTVVERERRPIGLMNGSKIQRRRKRYQKRIDNPPDNTEIKPDSDALRIHEEGVKIQWGKEGQIIFFQNTRACRWCDRQFKRPEHRKRHEETHDPEKRGQYGCTLCIRRFGRNDNYIEHYTTHMTRQGKDRSRNLRWPLRQLERMIDDPKIIAKLRQRYIKENGSLENAYLDNVDDEEVEEEEEQIDAA</sequence>